<proteinExistence type="predicted"/>
<dbReference type="PANTHER" id="PTHR45752">
    <property type="entry name" value="LEUCINE-RICH REPEAT-CONTAINING"/>
    <property type="match status" value="1"/>
</dbReference>
<evidence type="ECO:0000313" key="4">
    <source>
        <dbReference type="Proteomes" id="UP001229421"/>
    </source>
</evidence>
<keyword evidence="1" id="KW-0611">Plant defense</keyword>
<evidence type="ECO:0000313" key="3">
    <source>
        <dbReference type="EMBL" id="KAK1409581.1"/>
    </source>
</evidence>
<evidence type="ECO:0000256" key="1">
    <source>
        <dbReference type="ARBA" id="ARBA00022821"/>
    </source>
</evidence>
<dbReference type="AlphaFoldDB" id="A0AAD8JTY0"/>
<accession>A0AAD8JTY0</accession>
<comment type="caution">
    <text evidence="3">The sequence shown here is derived from an EMBL/GenBank/DDBJ whole genome shotgun (WGS) entry which is preliminary data.</text>
</comment>
<dbReference type="Gene3D" id="3.80.10.10">
    <property type="entry name" value="Ribonuclease Inhibitor"/>
    <property type="match status" value="2"/>
</dbReference>
<dbReference type="SUPFAM" id="SSF52058">
    <property type="entry name" value="L domain-like"/>
    <property type="match status" value="1"/>
</dbReference>
<organism evidence="3 4">
    <name type="scientific">Tagetes erecta</name>
    <name type="common">African marigold</name>
    <dbReference type="NCBI Taxonomy" id="13708"/>
    <lineage>
        <taxon>Eukaryota</taxon>
        <taxon>Viridiplantae</taxon>
        <taxon>Streptophyta</taxon>
        <taxon>Embryophyta</taxon>
        <taxon>Tracheophyta</taxon>
        <taxon>Spermatophyta</taxon>
        <taxon>Magnoliopsida</taxon>
        <taxon>eudicotyledons</taxon>
        <taxon>Gunneridae</taxon>
        <taxon>Pentapetalae</taxon>
        <taxon>asterids</taxon>
        <taxon>campanulids</taxon>
        <taxon>Asterales</taxon>
        <taxon>Asteraceae</taxon>
        <taxon>Asteroideae</taxon>
        <taxon>Heliantheae alliance</taxon>
        <taxon>Tageteae</taxon>
        <taxon>Tagetes</taxon>
    </lineage>
</organism>
<dbReference type="Pfam" id="PF23286">
    <property type="entry name" value="LRR_13"/>
    <property type="match status" value="1"/>
</dbReference>
<dbReference type="PANTHER" id="PTHR45752:SF195">
    <property type="entry name" value="LEUCINE-RICH REPEAT (LRR) FAMILY PROTEIN-RELATED"/>
    <property type="match status" value="1"/>
</dbReference>
<reference evidence="3" key="1">
    <citation type="journal article" date="2023" name="bioRxiv">
        <title>Improved chromosome-level genome assembly for marigold (Tagetes erecta).</title>
        <authorList>
            <person name="Jiang F."/>
            <person name="Yuan L."/>
            <person name="Wang S."/>
            <person name="Wang H."/>
            <person name="Xu D."/>
            <person name="Wang A."/>
            <person name="Fan W."/>
        </authorList>
    </citation>
    <scope>NUCLEOTIDE SEQUENCE</scope>
    <source>
        <strain evidence="3">WSJ</strain>
        <tissue evidence="3">Leaf</tissue>
    </source>
</reference>
<dbReference type="InterPro" id="IPR001611">
    <property type="entry name" value="Leu-rich_rpt"/>
</dbReference>
<dbReference type="InterPro" id="IPR050715">
    <property type="entry name" value="LRR-SigEffector_domain"/>
</dbReference>
<name>A0AAD8JTY0_TARER</name>
<feature type="domain" description="Disease resistance protein RPS4B/Roq1-like leucine-rich repeats" evidence="2">
    <location>
        <begin position="246"/>
        <end position="336"/>
    </location>
</feature>
<dbReference type="InterPro" id="IPR058546">
    <property type="entry name" value="RPS4B/Roq1-like_LRR"/>
</dbReference>
<evidence type="ECO:0000259" key="2">
    <source>
        <dbReference type="Pfam" id="PF23286"/>
    </source>
</evidence>
<keyword evidence="4" id="KW-1185">Reference proteome</keyword>
<dbReference type="PROSITE" id="PS51450">
    <property type="entry name" value="LRR"/>
    <property type="match status" value="1"/>
</dbReference>
<sequence>MTTITRRETVEAIVETQADELCCYSAEDLKSMKKLTLLQVRGQFTSSEPIFLPEQLKWIWWFCYPFRSLRIIGDMSKLVGLEMTYNYIEQLQIKVDLKNLTFINLQHSAYIESFPDVSMVPNLEFLNLSHCRKLKSIHNSVFCHEKIIHLDLSYSEELKKPAYIKMKSLQSLHLPSCTWVWGYNFPEFMGEMGKLLVLNINCWIYTLPLSFKLLTGLSVFSMKRSVKGSRPYDKFKGPSIGVSSLPSFLRTLNLRNHSLYEHEFPTNLHEVWPHLEELDLSGNNFTYLPESISLLSRLKYLNLSDCAHLKELPKLPSLIQVLKADHCLSLQKIEDRFSQ</sequence>
<dbReference type="InterPro" id="IPR032675">
    <property type="entry name" value="LRR_dom_sf"/>
</dbReference>
<protein>
    <recommendedName>
        <fullName evidence="2">Disease resistance protein RPS4B/Roq1-like leucine-rich repeats domain-containing protein</fullName>
    </recommendedName>
</protein>
<dbReference type="Proteomes" id="UP001229421">
    <property type="component" value="Unassembled WGS sequence"/>
</dbReference>
<gene>
    <name evidence="3" type="ORF">QVD17_36108</name>
</gene>
<dbReference type="EMBL" id="JAUHHV010000010">
    <property type="protein sequence ID" value="KAK1409581.1"/>
    <property type="molecule type" value="Genomic_DNA"/>
</dbReference>